<keyword evidence="2" id="KW-1185">Reference proteome</keyword>
<reference evidence="1 2" key="1">
    <citation type="submission" date="2020-08" db="EMBL/GenBank/DDBJ databases">
        <title>Genomic Encyclopedia of Type Strains, Phase IV (KMG-IV): sequencing the most valuable type-strain genomes for metagenomic binning, comparative biology and taxonomic classification.</title>
        <authorList>
            <person name="Goeker M."/>
        </authorList>
    </citation>
    <scope>NUCLEOTIDE SEQUENCE [LARGE SCALE GENOMIC DNA]</scope>
    <source>
        <strain evidence="1 2">DSM 102134</strain>
    </source>
</reference>
<evidence type="ECO:0000313" key="2">
    <source>
        <dbReference type="Proteomes" id="UP000535501"/>
    </source>
</evidence>
<organism evidence="1 2">
    <name type="scientific">Pseudorhizobium flavum</name>
    <dbReference type="NCBI Taxonomy" id="1335061"/>
    <lineage>
        <taxon>Bacteria</taxon>
        <taxon>Pseudomonadati</taxon>
        <taxon>Pseudomonadota</taxon>
        <taxon>Alphaproteobacteria</taxon>
        <taxon>Hyphomicrobiales</taxon>
        <taxon>Rhizobiaceae</taxon>
        <taxon>Rhizobium/Agrobacterium group</taxon>
        <taxon>Pseudorhizobium</taxon>
    </lineage>
</organism>
<dbReference type="EMBL" id="JACHEJ010000011">
    <property type="protein sequence ID" value="MBB6181627.1"/>
    <property type="molecule type" value="Genomic_DNA"/>
</dbReference>
<evidence type="ECO:0000313" key="1">
    <source>
        <dbReference type="EMBL" id="MBB6181627.1"/>
    </source>
</evidence>
<evidence type="ECO:0008006" key="3">
    <source>
        <dbReference type="Google" id="ProtNLM"/>
    </source>
</evidence>
<dbReference type="RefSeq" id="WP_077548937.1">
    <property type="nucleotide sequence ID" value="NZ_JACHEJ010000011.1"/>
</dbReference>
<proteinExistence type="predicted"/>
<comment type="caution">
    <text evidence="1">The sequence shown here is derived from an EMBL/GenBank/DDBJ whole genome shotgun (WGS) entry which is preliminary data.</text>
</comment>
<name>A0A7W9Z0E7_9HYPH</name>
<dbReference type="AlphaFoldDB" id="A0A7W9Z0E7"/>
<dbReference type="Proteomes" id="UP000535501">
    <property type="component" value="Unassembled WGS sequence"/>
</dbReference>
<protein>
    <recommendedName>
        <fullName evidence="3">DUF1176 domain-containing protein</fullName>
    </recommendedName>
</protein>
<accession>A0A7W9Z0E7</accession>
<gene>
    <name evidence="1" type="ORF">HNQ75_003615</name>
</gene>
<sequence>MAALHSKARPTSQRIVVQATVTIAALLVVGSGQAKEESWQGLALQRAVFHHQSSRPEVCDAKDAPPESYSLRLGEETAARGALLVAFACRKLDNGQSFVFVLSDQYGTVSDEVFPTPVIASGVDADIDETAIALQDRKEVFNAEYEPDGRTMIAIESWPDTDEIRTRTQWGYYLGLFRLIRFEVDAAADGQQDLKVLVENDIW</sequence>